<accession>A0A926DFT1</accession>
<organism evidence="1 2">
    <name type="scientific">Feifania hominis</name>
    <dbReference type="NCBI Taxonomy" id="2763660"/>
    <lineage>
        <taxon>Bacteria</taxon>
        <taxon>Bacillati</taxon>
        <taxon>Bacillota</taxon>
        <taxon>Clostridia</taxon>
        <taxon>Eubacteriales</taxon>
        <taxon>Feifaniaceae</taxon>
        <taxon>Feifania</taxon>
    </lineage>
</organism>
<comment type="caution">
    <text evidence="1">The sequence shown here is derived from an EMBL/GenBank/DDBJ whole genome shotgun (WGS) entry which is preliminary data.</text>
</comment>
<name>A0A926DFT1_9FIRM</name>
<dbReference type="InterPro" id="IPR025234">
    <property type="entry name" value="YjzH-like"/>
</dbReference>
<gene>
    <name evidence="1" type="ORF">H8695_09875</name>
</gene>
<evidence type="ECO:0000313" key="2">
    <source>
        <dbReference type="Proteomes" id="UP000620366"/>
    </source>
</evidence>
<protein>
    <submittedName>
        <fullName evidence="1">DUF4177 domain-containing protein</fullName>
    </submittedName>
</protein>
<proteinExistence type="predicted"/>
<dbReference type="RefSeq" id="WP_283243683.1">
    <property type="nucleotide sequence ID" value="NZ_JACRSP010000004.1"/>
</dbReference>
<evidence type="ECO:0000313" key="1">
    <source>
        <dbReference type="EMBL" id="MBC8536994.1"/>
    </source>
</evidence>
<reference evidence="1" key="1">
    <citation type="submission" date="2020-08" db="EMBL/GenBank/DDBJ databases">
        <title>Genome public.</title>
        <authorList>
            <person name="Liu C."/>
            <person name="Sun Q."/>
        </authorList>
    </citation>
    <scope>NUCLEOTIDE SEQUENCE</scope>
    <source>
        <strain evidence="1">BX7</strain>
    </source>
</reference>
<dbReference type="AlphaFoldDB" id="A0A926DFT1"/>
<dbReference type="Pfam" id="PF13783">
    <property type="entry name" value="DUF4177"/>
    <property type="match status" value="1"/>
</dbReference>
<dbReference type="EMBL" id="JACRSP010000004">
    <property type="protein sequence ID" value="MBC8536994.1"/>
    <property type="molecule type" value="Genomic_DNA"/>
</dbReference>
<sequence>MTRGRTAKHYEYKFVKASARAGRGAAPGGAFEACQDAILAGAQQGWRFQQIVISFNERTGVYGAGCYPIIFEKEAD</sequence>
<keyword evidence="2" id="KW-1185">Reference proteome</keyword>
<dbReference type="Proteomes" id="UP000620366">
    <property type="component" value="Unassembled WGS sequence"/>
</dbReference>